<dbReference type="Gene3D" id="1.25.10.10">
    <property type="entry name" value="Leucine-rich Repeat Variant"/>
    <property type="match status" value="1"/>
</dbReference>
<proteinExistence type="predicted"/>
<comment type="catalytic activity">
    <reaction evidence="1">
        <text>S-ubiquitinyl-[E2 ubiquitin-conjugating enzyme]-L-cysteine + [acceptor protein]-L-lysine = [E2 ubiquitin-conjugating enzyme]-L-cysteine + N(6)-ubiquitinyl-[acceptor protein]-L-lysine.</text>
        <dbReference type="EC" id="2.3.2.27"/>
    </reaction>
</comment>
<dbReference type="InterPro" id="IPR045210">
    <property type="entry name" value="RING-Ubox_PUB"/>
</dbReference>
<evidence type="ECO:0000256" key="5">
    <source>
        <dbReference type="ARBA" id="ARBA00022786"/>
    </source>
</evidence>
<dbReference type="SMART" id="SM00504">
    <property type="entry name" value="Ubox"/>
    <property type="match status" value="1"/>
</dbReference>
<dbReference type="InterPro" id="IPR011989">
    <property type="entry name" value="ARM-like"/>
</dbReference>
<dbReference type="CDD" id="cd16664">
    <property type="entry name" value="RING-Ubox_PUB"/>
    <property type="match status" value="1"/>
</dbReference>
<dbReference type="EC" id="2.3.2.27" evidence="3"/>
<dbReference type="GO" id="GO:0061630">
    <property type="term" value="F:ubiquitin protein ligase activity"/>
    <property type="evidence" value="ECO:0007669"/>
    <property type="project" value="UniProtKB-EC"/>
</dbReference>
<feature type="domain" description="U-box" evidence="6">
    <location>
        <begin position="54"/>
        <end position="128"/>
    </location>
</feature>
<dbReference type="InterPro" id="IPR013083">
    <property type="entry name" value="Znf_RING/FYVE/PHD"/>
</dbReference>
<dbReference type="AlphaFoldDB" id="A0A5D2HWA0"/>
<keyword evidence="8" id="KW-1185">Reference proteome</keyword>
<evidence type="ECO:0000256" key="4">
    <source>
        <dbReference type="ARBA" id="ARBA00022679"/>
    </source>
</evidence>
<dbReference type="GO" id="GO:0016567">
    <property type="term" value="P:protein ubiquitination"/>
    <property type="evidence" value="ECO:0007669"/>
    <property type="project" value="UniProtKB-UniPathway"/>
</dbReference>
<dbReference type="Pfam" id="PF04564">
    <property type="entry name" value="U-box"/>
    <property type="match status" value="1"/>
</dbReference>
<dbReference type="PANTHER" id="PTHR23315:SF265">
    <property type="entry name" value="U-BOX DOMAIN-CONTAINING PROTEIN 46-RELATED"/>
    <property type="match status" value="1"/>
</dbReference>
<evidence type="ECO:0000259" key="6">
    <source>
        <dbReference type="PROSITE" id="PS51698"/>
    </source>
</evidence>
<evidence type="ECO:0000256" key="3">
    <source>
        <dbReference type="ARBA" id="ARBA00012483"/>
    </source>
</evidence>
<dbReference type="Gene3D" id="3.30.40.10">
    <property type="entry name" value="Zinc/RING finger domain, C3HC4 (zinc finger)"/>
    <property type="match status" value="1"/>
</dbReference>
<sequence>MAEKEESSAAGGGREEELKKELQSVVKKIVDEDNYGTEITLKAISILSDLSDTVLTKKFRCPISGEIMGDPVVLSSGLTYDRPSIQKWLNEGNLTCPQSKGVLSHTILTPNCLVRKLISSWCKGHGVAVPRSHQDTNGEIITEFDRLYFNSLVTEMFSSLTDRKEAAKELRRLTTAAPSYRAVFFEFTDPISRLIGPLLEGSVDSDPELQEDLITTFMNLLVDCDNMKLVADHPDAIPLLIKSVEFGTIETRKNAAVALSMLSSDNDRRLMIGNAGAPMPLFQLLREGHPIAMKEAASAILNQCVEYSNKEKFIELGAVKVLLEKIREGKLVDELINLVAQLSTHPKAVNELSELDTVHCLLGIIRETESERTKENCVAILYNVCLNDVGLLKVIWTEGIEHQTLAKLVDTGTARAKRKATALATKIGKLYLIHLKKSGGGHHPQLRELTSGPGKRRGSCSLNLRGIKCWSL</sequence>
<name>A0A5D2HWA0_GOSTO</name>
<dbReference type="Proteomes" id="UP000322667">
    <property type="component" value="Chromosome D13"/>
</dbReference>
<keyword evidence="4" id="KW-0808">Transferase</keyword>
<protein>
    <recommendedName>
        <fullName evidence="3">RING-type E3 ubiquitin transferase</fullName>
        <ecNumber evidence="3">2.3.2.27</ecNumber>
    </recommendedName>
</protein>
<dbReference type="SUPFAM" id="SSF48371">
    <property type="entry name" value="ARM repeat"/>
    <property type="match status" value="1"/>
</dbReference>
<reference evidence="7 8" key="1">
    <citation type="submission" date="2019-07" db="EMBL/GenBank/DDBJ databases">
        <title>WGS assembly of Gossypium tomentosum.</title>
        <authorList>
            <person name="Chen Z.J."/>
            <person name="Sreedasyam A."/>
            <person name="Ando A."/>
            <person name="Song Q."/>
            <person name="De L."/>
            <person name="Hulse-Kemp A."/>
            <person name="Ding M."/>
            <person name="Ye W."/>
            <person name="Kirkbride R."/>
            <person name="Jenkins J."/>
            <person name="Plott C."/>
            <person name="Lovell J."/>
            <person name="Lin Y.-M."/>
            <person name="Vaughn R."/>
            <person name="Liu B."/>
            <person name="Li W."/>
            <person name="Simpson S."/>
            <person name="Scheffler B."/>
            <person name="Saski C."/>
            <person name="Grover C."/>
            <person name="Hu G."/>
            <person name="Conover J."/>
            <person name="Carlson J."/>
            <person name="Shu S."/>
            <person name="Boston L."/>
            <person name="Williams M."/>
            <person name="Peterson D."/>
            <person name="Mcgee K."/>
            <person name="Jones D."/>
            <person name="Wendel J."/>
            <person name="Stelly D."/>
            <person name="Grimwood J."/>
            <person name="Schmutz J."/>
        </authorList>
    </citation>
    <scope>NUCLEOTIDE SEQUENCE [LARGE SCALE GENOMIC DNA]</scope>
    <source>
        <strain evidence="7">7179.01</strain>
    </source>
</reference>
<dbReference type="InterPro" id="IPR003613">
    <property type="entry name" value="Ubox_domain"/>
</dbReference>
<dbReference type="InterPro" id="IPR016024">
    <property type="entry name" value="ARM-type_fold"/>
</dbReference>
<dbReference type="PROSITE" id="PS51698">
    <property type="entry name" value="U_BOX"/>
    <property type="match status" value="1"/>
</dbReference>
<accession>A0A5D2HWA0</accession>
<dbReference type="PANTHER" id="PTHR23315">
    <property type="entry name" value="U BOX DOMAIN-CONTAINING"/>
    <property type="match status" value="1"/>
</dbReference>
<evidence type="ECO:0000313" key="7">
    <source>
        <dbReference type="EMBL" id="TYH34457.1"/>
    </source>
</evidence>
<dbReference type="SUPFAM" id="SSF57850">
    <property type="entry name" value="RING/U-box"/>
    <property type="match status" value="1"/>
</dbReference>
<evidence type="ECO:0000313" key="8">
    <source>
        <dbReference type="Proteomes" id="UP000322667"/>
    </source>
</evidence>
<comment type="pathway">
    <text evidence="2">Protein modification; protein ubiquitination.</text>
</comment>
<evidence type="ECO:0000256" key="1">
    <source>
        <dbReference type="ARBA" id="ARBA00000900"/>
    </source>
</evidence>
<dbReference type="EMBL" id="CM017635">
    <property type="protein sequence ID" value="TYH34457.1"/>
    <property type="molecule type" value="Genomic_DNA"/>
</dbReference>
<gene>
    <name evidence="7" type="ORF">ES332_D13G129600v1</name>
</gene>
<keyword evidence="5" id="KW-0833">Ubl conjugation pathway</keyword>
<dbReference type="UniPathway" id="UPA00143"/>
<organism evidence="7 8">
    <name type="scientific">Gossypium tomentosum</name>
    <name type="common">Hawaiian cotton</name>
    <name type="synonym">Gossypium sandvicense</name>
    <dbReference type="NCBI Taxonomy" id="34277"/>
    <lineage>
        <taxon>Eukaryota</taxon>
        <taxon>Viridiplantae</taxon>
        <taxon>Streptophyta</taxon>
        <taxon>Embryophyta</taxon>
        <taxon>Tracheophyta</taxon>
        <taxon>Spermatophyta</taxon>
        <taxon>Magnoliopsida</taxon>
        <taxon>eudicotyledons</taxon>
        <taxon>Gunneridae</taxon>
        <taxon>Pentapetalae</taxon>
        <taxon>rosids</taxon>
        <taxon>malvids</taxon>
        <taxon>Malvales</taxon>
        <taxon>Malvaceae</taxon>
        <taxon>Malvoideae</taxon>
        <taxon>Gossypium</taxon>
    </lineage>
</organism>
<evidence type="ECO:0000256" key="2">
    <source>
        <dbReference type="ARBA" id="ARBA00004906"/>
    </source>
</evidence>